<dbReference type="HAMAP" id="MF_00454">
    <property type="entry name" value="FluC"/>
    <property type="match status" value="1"/>
</dbReference>
<evidence type="ECO:0000256" key="3">
    <source>
        <dbReference type="ARBA" id="ARBA00022692"/>
    </source>
</evidence>
<feature type="transmembrane region" description="Helical" evidence="10">
    <location>
        <begin position="36"/>
        <end position="57"/>
    </location>
</feature>
<organism evidence="11 12">
    <name type="scientific">Mycolicibacterium iranicum</name>
    <name type="common">Mycobacterium iranicum</name>
    <dbReference type="NCBI Taxonomy" id="912594"/>
    <lineage>
        <taxon>Bacteria</taxon>
        <taxon>Bacillati</taxon>
        <taxon>Actinomycetota</taxon>
        <taxon>Actinomycetes</taxon>
        <taxon>Mycobacteriales</taxon>
        <taxon>Mycobacteriaceae</taxon>
        <taxon>Mycolicibacterium</taxon>
    </lineage>
</organism>
<feature type="binding site" evidence="10">
    <location>
        <position position="73"/>
    </location>
    <ligand>
        <name>Na(+)</name>
        <dbReference type="ChEBI" id="CHEBI:29101"/>
        <note>structural</note>
    </ligand>
</feature>
<dbReference type="OrthoDB" id="5148600at2"/>
<feature type="transmembrane region" description="Helical" evidence="10">
    <location>
        <begin position="63"/>
        <end position="83"/>
    </location>
</feature>
<dbReference type="RefSeq" id="WP_064280606.1">
    <property type="nucleotide sequence ID" value="NZ_LWCS01000012.1"/>
</dbReference>
<evidence type="ECO:0000256" key="4">
    <source>
        <dbReference type="ARBA" id="ARBA00022989"/>
    </source>
</evidence>
<dbReference type="PANTHER" id="PTHR28259">
    <property type="entry name" value="FLUORIDE EXPORT PROTEIN 1-RELATED"/>
    <property type="match status" value="1"/>
</dbReference>
<dbReference type="NCBIfam" id="TIGR00494">
    <property type="entry name" value="crcB"/>
    <property type="match status" value="1"/>
</dbReference>
<feature type="transmembrane region" description="Helical" evidence="10">
    <location>
        <begin position="6"/>
        <end position="24"/>
    </location>
</feature>
<feature type="binding site" evidence="10">
    <location>
        <position position="76"/>
    </location>
    <ligand>
        <name>Na(+)</name>
        <dbReference type="ChEBI" id="CHEBI:29101"/>
        <note>structural</note>
    </ligand>
</feature>
<protein>
    <recommendedName>
        <fullName evidence="10">Fluoride-specific ion channel FluC</fullName>
    </recommendedName>
</protein>
<proteinExistence type="inferred from homology"/>
<dbReference type="Proteomes" id="UP000078396">
    <property type="component" value="Unassembled WGS sequence"/>
</dbReference>
<dbReference type="AlphaFoldDB" id="A0A178M0C7"/>
<dbReference type="Pfam" id="PF02537">
    <property type="entry name" value="CRCB"/>
    <property type="match status" value="1"/>
</dbReference>
<dbReference type="GO" id="GO:0140114">
    <property type="term" value="P:cellular detoxification of fluoride"/>
    <property type="evidence" value="ECO:0007669"/>
    <property type="project" value="UniProtKB-UniRule"/>
</dbReference>
<dbReference type="GO" id="GO:0062054">
    <property type="term" value="F:fluoride channel activity"/>
    <property type="evidence" value="ECO:0007669"/>
    <property type="project" value="UniProtKB-UniRule"/>
</dbReference>
<comment type="activity regulation">
    <text evidence="10">Na(+) is not transported, but it plays an essential structural role and its presence is essential for fluoride channel function.</text>
</comment>
<reference evidence="11 12" key="1">
    <citation type="submission" date="2016-04" db="EMBL/GenBank/DDBJ databases">
        <title>Draft Genome Sequences of Staphylococcus capitis Strain H36, S. capitis Strain H65, S. cohnii Strain H62, S. hominis Strain H69, Mycobacterium iranicum Strain H39, Plantibacter sp. Strain H53, Pseudomonas oryzihabitans Strain H72, and Microbacterium sp. Strain H83, isolated from residential settings.</title>
        <authorList>
            <person name="Lymperopoulou D."/>
            <person name="Adams R.I."/>
            <person name="Lindow S."/>
            <person name="Coil D.A."/>
            <person name="Jospin G."/>
            <person name="Eisen J.A."/>
        </authorList>
    </citation>
    <scope>NUCLEOTIDE SEQUENCE [LARGE SCALE GENOMIC DNA]</scope>
    <source>
        <strain evidence="11 12">H39</strain>
    </source>
</reference>
<dbReference type="NCBIfam" id="NF010824">
    <property type="entry name" value="PRK14228.1"/>
    <property type="match status" value="1"/>
</dbReference>
<keyword evidence="5 10" id="KW-0472">Membrane</keyword>
<evidence type="ECO:0000256" key="6">
    <source>
        <dbReference type="ARBA" id="ARBA00023303"/>
    </source>
</evidence>
<accession>A0A178M0C7</accession>
<evidence type="ECO:0000313" key="12">
    <source>
        <dbReference type="Proteomes" id="UP000078396"/>
    </source>
</evidence>
<dbReference type="PANTHER" id="PTHR28259:SF1">
    <property type="entry name" value="FLUORIDE EXPORT PROTEIN 1-RELATED"/>
    <property type="match status" value="1"/>
</dbReference>
<evidence type="ECO:0000256" key="7">
    <source>
        <dbReference type="ARBA" id="ARBA00035120"/>
    </source>
</evidence>
<name>A0A178M0C7_MYCIR</name>
<keyword evidence="10" id="KW-0479">Metal-binding</keyword>
<dbReference type="GO" id="GO:0005886">
    <property type="term" value="C:plasma membrane"/>
    <property type="evidence" value="ECO:0007669"/>
    <property type="project" value="UniProtKB-SubCell"/>
</dbReference>
<comment type="subcellular location">
    <subcellularLocation>
        <location evidence="1 10">Cell membrane</location>
        <topology evidence="1 10">Multi-pass membrane protein</topology>
    </subcellularLocation>
</comment>
<evidence type="ECO:0000313" key="11">
    <source>
        <dbReference type="EMBL" id="OAN40742.1"/>
    </source>
</evidence>
<dbReference type="STRING" id="912594.AWC12_01775"/>
<keyword evidence="10" id="KW-0915">Sodium</keyword>
<evidence type="ECO:0000256" key="1">
    <source>
        <dbReference type="ARBA" id="ARBA00004651"/>
    </source>
</evidence>
<comment type="catalytic activity">
    <reaction evidence="8">
        <text>fluoride(in) = fluoride(out)</text>
        <dbReference type="Rhea" id="RHEA:76159"/>
        <dbReference type="ChEBI" id="CHEBI:17051"/>
    </reaction>
    <physiologicalReaction direction="left-to-right" evidence="8">
        <dbReference type="Rhea" id="RHEA:76160"/>
    </physiologicalReaction>
</comment>
<dbReference type="InterPro" id="IPR003691">
    <property type="entry name" value="FluC"/>
</dbReference>
<evidence type="ECO:0000256" key="8">
    <source>
        <dbReference type="ARBA" id="ARBA00035585"/>
    </source>
</evidence>
<dbReference type="GO" id="GO:0046872">
    <property type="term" value="F:metal ion binding"/>
    <property type="evidence" value="ECO:0007669"/>
    <property type="project" value="UniProtKB-KW"/>
</dbReference>
<gene>
    <name evidence="10" type="primary">fluC</name>
    <name evidence="10" type="synonym">crcB</name>
    <name evidence="11" type="ORF">A4X20_14060</name>
</gene>
<keyword evidence="6 10" id="KW-0407">Ion channel</keyword>
<keyword evidence="10" id="KW-0813">Transport</keyword>
<keyword evidence="2 10" id="KW-1003">Cell membrane</keyword>
<keyword evidence="3 10" id="KW-0812">Transmembrane</keyword>
<comment type="caution">
    <text evidence="11">The sequence shown here is derived from an EMBL/GenBank/DDBJ whole genome shotgun (WGS) entry which is preliminary data.</text>
</comment>
<keyword evidence="10" id="KW-0406">Ion transport</keyword>
<evidence type="ECO:0000256" key="5">
    <source>
        <dbReference type="ARBA" id="ARBA00023136"/>
    </source>
</evidence>
<sequence>MTVVLVWAGVAVLGGVGAVARLTVDKAVSRRASKAFPYGTLVVNISGALILGFFAGMVLPTHLALMAGTGFVGSYTTFSTWMLETHRLAEERQIWPAAANIVVSVVLGIPAALLGQTLGGLL</sequence>
<feature type="transmembrane region" description="Helical" evidence="10">
    <location>
        <begin position="95"/>
        <end position="114"/>
    </location>
</feature>
<comment type="similarity">
    <text evidence="7 10">Belongs to the fluoride channel Fluc/FEX (TC 1.A.43) family.</text>
</comment>
<keyword evidence="4 10" id="KW-1133">Transmembrane helix</keyword>
<evidence type="ECO:0000256" key="10">
    <source>
        <dbReference type="HAMAP-Rule" id="MF_00454"/>
    </source>
</evidence>
<comment type="function">
    <text evidence="9 10">Fluoride-specific ion channel. Important for reducing fluoride concentration in the cell, thus reducing its toxicity.</text>
</comment>
<dbReference type="EMBL" id="LWCS01000012">
    <property type="protein sequence ID" value="OAN40742.1"/>
    <property type="molecule type" value="Genomic_DNA"/>
</dbReference>
<evidence type="ECO:0000256" key="2">
    <source>
        <dbReference type="ARBA" id="ARBA00022475"/>
    </source>
</evidence>
<evidence type="ECO:0000256" key="9">
    <source>
        <dbReference type="ARBA" id="ARBA00049940"/>
    </source>
</evidence>